<dbReference type="Proteomes" id="UP000007726">
    <property type="component" value="Chromosome"/>
</dbReference>
<dbReference type="RefSeq" id="WP_005809449.1">
    <property type="nucleotide sequence ID" value="NC_011830.1"/>
</dbReference>
<organism evidence="2 3">
    <name type="scientific">Desulfitobacterium hafniense (strain DSM 10664 / DCB-2)</name>
    <dbReference type="NCBI Taxonomy" id="272564"/>
    <lineage>
        <taxon>Bacteria</taxon>
        <taxon>Bacillati</taxon>
        <taxon>Bacillota</taxon>
        <taxon>Clostridia</taxon>
        <taxon>Eubacteriales</taxon>
        <taxon>Desulfitobacteriaceae</taxon>
        <taxon>Desulfitobacterium</taxon>
    </lineage>
</organism>
<dbReference type="HOGENOM" id="CLU_642100_0_0_9"/>
<evidence type="ECO:0000313" key="3">
    <source>
        <dbReference type="Proteomes" id="UP000007726"/>
    </source>
</evidence>
<feature type="signal peptide" evidence="1">
    <location>
        <begin position="1"/>
        <end position="33"/>
    </location>
</feature>
<reference evidence="2 3" key="1">
    <citation type="journal article" date="2012" name="BMC Microbiol.">
        <title>Genome sequence of Desulfitobacterium hafniense DCB-2, a Gram-positive anaerobe capable of dehalogenation and metal reduction.</title>
        <authorList>
            <person name="Kim S.H."/>
            <person name="Harzman C."/>
            <person name="Davis J.K."/>
            <person name="Hutcheson R."/>
            <person name="Broderick J.B."/>
            <person name="Marsh T.L."/>
            <person name="Tiedje J.M."/>
        </authorList>
    </citation>
    <scope>NUCLEOTIDE SEQUENCE [LARGE SCALE GENOMIC DNA]</scope>
    <source>
        <strain evidence="3">DSM 10664 / DCB-2</strain>
    </source>
</reference>
<dbReference type="AlphaFoldDB" id="B8FPT0"/>
<evidence type="ECO:0008006" key="4">
    <source>
        <dbReference type="Google" id="ProtNLM"/>
    </source>
</evidence>
<dbReference type="KEGG" id="dhd:Dhaf_1698"/>
<name>B8FPT0_DESHD</name>
<feature type="chain" id="PRO_5002872545" description="Fibronectin type-III domain-containing protein" evidence="1">
    <location>
        <begin position="34"/>
        <end position="427"/>
    </location>
</feature>
<evidence type="ECO:0000313" key="2">
    <source>
        <dbReference type="EMBL" id="ACL19744.1"/>
    </source>
</evidence>
<sequence>MMKEFLSRKRTQFFSVLMVAVLMIASFVPSAFALNYNGTGSGTGNKSLDFNGYEYTKTGGTATLNLYFNKSLASSQVTGGQFQVKLHNSPYTPASFTYTNLQVGSNASGVTDSGLTNGSTVTLSFASALADDTLYDVVINAATLADAQGAGGGGSGSGPGKTLGNYTDRVGFTFTFRTPDSLGGYSNVAPVVTFFGGPAAGTDWSYESNLGVVFDRPIDSSSLSTFLSDLSSNYVRTDLMGSPAVVQDPTINGSATANAECYTPHANAAQTTFFFPETVNGNTNPVYNRADDASHSYSLTLPSFTDVSSNTFSTPGSLSFTTVSDDLPGWLDNIPTAVAGTSSGELDVAWDYSNITPYTDTFDVYIADSTVYADPLTAVYSLADSGVIGDSTTLTGLVSNRTYYVRVVPVNAAGSVGFSWAGSGAAK</sequence>
<dbReference type="InterPro" id="IPR013783">
    <property type="entry name" value="Ig-like_fold"/>
</dbReference>
<accession>B8FPT0</accession>
<dbReference type="EMBL" id="CP001336">
    <property type="protein sequence ID" value="ACL19744.1"/>
    <property type="molecule type" value="Genomic_DNA"/>
</dbReference>
<gene>
    <name evidence="2" type="ordered locus">Dhaf_1698</name>
</gene>
<dbReference type="Gene3D" id="2.60.40.10">
    <property type="entry name" value="Immunoglobulins"/>
    <property type="match status" value="1"/>
</dbReference>
<keyword evidence="1" id="KW-0732">Signal</keyword>
<protein>
    <recommendedName>
        <fullName evidence="4">Fibronectin type-III domain-containing protein</fullName>
    </recommendedName>
</protein>
<proteinExistence type="predicted"/>
<evidence type="ECO:0000256" key="1">
    <source>
        <dbReference type="SAM" id="SignalP"/>
    </source>
</evidence>